<proteinExistence type="predicted"/>
<evidence type="ECO:0000313" key="2">
    <source>
        <dbReference type="EMBL" id="MCT8991315.1"/>
    </source>
</evidence>
<dbReference type="Pfam" id="PF11154">
    <property type="entry name" value="DUF2934"/>
    <property type="match status" value="1"/>
</dbReference>
<dbReference type="Proteomes" id="UP001149009">
    <property type="component" value="Unassembled WGS sequence"/>
</dbReference>
<feature type="compositionally biased region" description="Basic and acidic residues" evidence="1">
    <location>
        <begin position="16"/>
        <end position="38"/>
    </location>
</feature>
<protein>
    <submittedName>
        <fullName evidence="2">DUF2934 domain-containing protein</fullName>
    </submittedName>
</protein>
<dbReference type="RefSeq" id="WP_261516237.1">
    <property type="nucleotide sequence ID" value="NZ_JAODNV010000014.1"/>
</dbReference>
<evidence type="ECO:0000313" key="3">
    <source>
        <dbReference type="Proteomes" id="UP001149009"/>
    </source>
</evidence>
<feature type="compositionally biased region" description="Gly residues" evidence="1">
    <location>
        <begin position="80"/>
        <end position="90"/>
    </location>
</feature>
<organism evidence="2 3">
    <name type="scientific">Chelativorans petroleitrophicus</name>
    <dbReference type="NCBI Taxonomy" id="2975484"/>
    <lineage>
        <taxon>Bacteria</taxon>
        <taxon>Pseudomonadati</taxon>
        <taxon>Pseudomonadota</taxon>
        <taxon>Alphaproteobacteria</taxon>
        <taxon>Hyphomicrobiales</taxon>
        <taxon>Phyllobacteriaceae</taxon>
        <taxon>Chelativorans</taxon>
    </lineage>
</organism>
<name>A0A9X2X9B8_9HYPH</name>
<sequence length="108" mass="11324">MTPDREEKIRQRAYELWEAEGRPDGKQQEHWERAAREIEAEEAGESASKGSDSDSSGLPGDLQAGGTMPGSSPDTSEGSFGNGGSAGRRGAGNAKRAKSPAGSDTDEE</sequence>
<feature type="region of interest" description="Disordered" evidence="1">
    <location>
        <begin position="16"/>
        <end position="108"/>
    </location>
</feature>
<feature type="compositionally biased region" description="Polar residues" evidence="1">
    <location>
        <begin position="69"/>
        <end position="79"/>
    </location>
</feature>
<dbReference type="EMBL" id="JAODNV010000014">
    <property type="protein sequence ID" value="MCT8991315.1"/>
    <property type="molecule type" value="Genomic_DNA"/>
</dbReference>
<accession>A0A9X2X9B8</accession>
<gene>
    <name evidence="2" type="ORF">NYR54_13605</name>
</gene>
<reference evidence="2" key="1">
    <citation type="submission" date="2022-08" db="EMBL/GenBank/DDBJ databases">
        <title>Chelativorans sichuanense sp. nov., a paraffin oil-degrading bacterium isolated from a mixture of oil-based drill cuttings and paddy soil.</title>
        <authorList>
            <person name="Yu J."/>
            <person name="Liu H."/>
            <person name="Chen Q."/>
        </authorList>
    </citation>
    <scope>NUCLEOTIDE SEQUENCE</scope>
    <source>
        <strain evidence="2">SCAU 2101</strain>
    </source>
</reference>
<dbReference type="InterPro" id="IPR021327">
    <property type="entry name" value="DUF2934"/>
</dbReference>
<evidence type="ECO:0000256" key="1">
    <source>
        <dbReference type="SAM" id="MobiDB-lite"/>
    </source>
</evidence>
<keyword evidence="3" id="KW-1185">Reference proteome</keyword>
<comment type="caution">
    <text evidence="2">The sequence shown here is derived from an EMBL/GenBank/DDBJ whole genome shotgun (WGS) entry which is preliminary data.</text>
</comment>
<feature type="compositionally biased region" description="Low complexity" evidence="1">
    <location>
        <begin position="45"/>
        <end position="56"/>
    </location>
</feature>
<dbReference type="AlphaFoldDB" id="A0A9X2X9B8"/>